<dbReference type="GO" id="GO:0006145">
    <property type="term" value="P:purine nucleobase catabolic process"/>
    <property type="evidence" value="ECO:0007669"/>
    <property type="project" value="TreeGrafter"/>
</dbReference>
<dbReference type="SUPFAM" id="SSF51338">
    <property type="entry name" value="Composite domain of metallo-dependent hydrolases"/>
    <property type="match status" value="1"/>
</dbReference>
<dbReference type="Gene3D" id="3.20.20.140">
    <property type="entry name" value="Metal-dependent hydrolases"/>
    <property type="match status" value="2"/>
</dbReference>
<reference evidence="3" key="1">
    <citation type="submission" date="2020-11" db="EMBL/GenBank/DDBJ databases">
        <authorList>
            <consortium name="DOE Joint Genome Institute"/>
            <person name="Ahrendt S."/>
            <person name="Riley R."/>
            <person name="Andreopoulos W."/>
            <person name="Labutti K."/>
            <person name="Pangilinan J."/>
            <person name="Ruiz-Duenas F.J."/>
            <person name="Barrasa J.M."/>
            <person name="Sanchez-Garcia M."/>
            <person name="Camarero S."/>
            <person name="Miyauchi S."/>
            <person name="Serrano A."/>
            <person name="Linde D."/>
            <person name="Babiker R."/>
            <person name="Drula E."/>
            <person name="Ayuso-Fernandez I."/>
            <person name="Pacheco R."/>
            <person name="Padilla G."/>
            <person name="Ferreira P."/>
            <person name="Barriuso J."/>
            <person name="Kellner H."/>
            <person name="Castanera R."/>
            <person name="Alfaro M."/>
            <person name="Ramirez L."/>
            <person name="Pisabarro A.G."/>
            <person name="Kuo A."/>
            <person name="Tritt A."/>
            <person name="Lipzen A."/>
            <person name="He G."/>
            <person name="Yan M."/>
            <person name="Ng V."/>
            <person name="Cullen D."/>
            <person name="Martin F."/>
            <person name="Rosso M.-N."/>
            <person name="Henrissat B."/>
            <person name="Hibbett D."/>
            <person name="Martinez A.T."/>
            <person name="Grigoriev I.V."/>
        </authorList>
    </citation>
    <scope>NUCLEOTIDE SEQUENCE</scope>
    <source>
        <strain evidence="3">MF-IS2</strain>
    </source>
</reference>
<gene>
    <name evidence="3" type="ORF">P691DRAFT_725977</name>
</gene>
<dbReference type="SUPFAM" id="SSF51556">
    <property type="entry name" value="Metallo-dependent hydrolases"/>
    <property type="match status" value="1"/>
</dbReference>
<feature type="transmembrane region" description="Helical" evidence="1">
    <location>
        <begin position="21"/>
        <end position="40"/>
    </location>
</feature>
<dbReference type="Proteomes" id="UP000807342">
    <property type="component" value="Unassembled WGS sequence"/>
</dbReference>
<keyword evidence="1" id="KW-0472">Membrane</keyword>
<proteinExistence type="predicted"/>
<dbReference type="InterPro" id="IPR006680">
    <property type="entry name" value="Amidohydro-rel"/>
</dbReference>
<name>A0A9P5XJN0_9AGAR</name>
<keyword evidence="1" id="KW-1133">Transmembrane helix</keyword>
<evidence type="ECO:0000313" key="4">
    <source>
        <dbReference type="Proteomes" id="UP000807342"/>
    </source>
</evidence>
<feature type="domain" description="Amidohydrolase-related" evidence="2">
    <location>
        <begin position="405"/>
        <end position="497"/>
    </location>
</feature>
<comment type="caution">
    <text evidence="3">The sequence shown here is derived from an EMBL/GenBank/DDBJ whole genome shotgun (WGS) entry which is preliminary data.</text>
</comment>
<dbReference type="Pfam" id="PF01979">
    <property type="entry name" value="Amidohydro_1"/>
    <property type="match status" value="1"/>
</dbReference>
<protein>
    <submittedName>
        <fullName evidence="3">Carbohydrate esterase family 9 protein</fullName>
    </submittedName>
</protein>
<dbReference type="PROSITE" id="PS51257">
    <property type="entry name" value="PROKAR_LIPOPROTEIN"/>
    <property type="match status" value="1"/>
</dbReference>
<dbReference type="GO" id="GO:0005737">
    <property type="term" value="C:cytoplasm"/>
    <property type="evidence" value="ECO:0007669"/>
    <property type="project" value="TreeGrafter"/>
</dbReference>
<keyword evidence="1" id="KW-0812">Transmembrane</keyword>
<evidence type="ECO:0000259" key="2">
    <source>
        <dbReference type="Pfam" id="PF01979"/>
    </source>
</evidence>
<accession>A0A9P5XJN0</accession>
<dbReference type="InterPro" id="IPR032466">
    <property type="entry name" value="Metal_Hydrolase"/>
</dbReference>
<keyword evidence="4" id="KW-1185">Reference proteome</keyword>
<dbReference type="PANTHER" id="PTHR43668">
    <property type="entry name" value="ALLANTOINASE"/>
    <property type="match status" value="1"/>
</dbReference>
<dbReference type="OrthoDB" id="10258955at2759"/>
<dbReference type="InterPro" id="IPR011059">
    <property type="entry name" value="Metal-dep_hydrolase_composite"/>
</dbReference>
<dbReference type="GO" id="GO:0004038">
    <property type="term" value="F:allantoinase activity"/>
    <property type="evidence" value="ECO:0007669"/>
    <property type="project" value="TreeGrafter"/>
</dbReference>
<evidence type="ECO:0000256" key="1">
    <source>
        <dbReference type="SAM" id="Phobius"/>
    </source>
</evidence>
<dbReference type="EMBL" id="MU151105">
    <property type="protein sequence ID" value="KAF9450406.1"/>
    <property type="molecule type" value="Genomic_DNA"/>
</dbReference>
<dbReference type="PANTHER" id="PTHR43668:SF5">
    <property type="entry name" value="AMIDOHYDROLASE 3 DOMAIN-CONTAINING PROTEIN"/>
    <property type="match status" value="1"/>
</dbReference>
<evidence type="ECO:0000313" key="3">
    <source>
        <dbReference type="EMBL" id="KAF9450406.1"/>
    </source>
</evidence>
<dbReference type="InterPro" id="IPR050138">
    <property type="entry name" value="DHOase/Allantoinase_Hydrolase"/>
</dbReference>
<dbReference type="AlphaFoldDB" id="A0A9P5XJN0"/>
<organism evidence="3 4">
    <name type="scientific">Macrolepiota fuliginosa MF-IS2</name>
    <dbReference type="NCBI Taxonomy" id="1400762"/>
    <lineage>
        <taxon>Eukaryota</taxon>
        <taxon>Fungi</taxon>
        <taxon>Dikarya</taxon>
        <taxon>Basidiomycota</taxon>
        <taxon>Agaricomycotina</taxon>
        <taxon>Agaricomycetes</taxon>
        <taxon>Agaricomycetidae</taxon>
        <taxon>Agaricales</taxon>
        <taxon>Agaricineae</taxon>
        <taxon>Agaricaceae</taxon>
        <taxon>Macrolepiota</taxon>
    </lineage>
</organism>
<sequence>MKAHGNTHRSLSLTSMFSRSFLWGLAFLACAYFLFYRRLWQDSTDLSQGPPYIQAAVAKCLSLQQEPGPPPDFWKRSRSDRYEPGTRPVLLKGGRIWTGRKNGTEVIFGDVLMEKGIIKSVGNLGWLDLTTFGSDLQVIDAKGAWITPGLVDVHSHIGDFSLPVLEGSNDGNSLHGIVQPWLRSLDGLNTHDETYPLSLAGGVTASLVLPGSADAIGGQAFVIKLRETSEKSPSSMLVEPPYQINDTFPDPNLPFRWRHMKHACGENPSRTYQGTRMDTSWAFREAYAKARKIKQEQDKFCSSVLNSNWQLNDPHFPEELQWEALVDVLRGRVKVNTHCYEAVDLDDFVRLTNEFEFPVAAFHHASEAYLVPDVIKRAYGNTPYIALFATFARYKREAYRSSEFAPKVLAQNGITVLMKSDHPAALDSRHLIYEAQQAFFYGLPHNLAIASVTSNAAEALGLGHRLGYVREGWDADIVVWDSHPLALGATPTQVFVDGLPQLRAAIKVEKPANFQRLPKVPRFDKEAAEAVKYEGLPPLEPAKKLLGTVVFTNVKSVYRPGAYGVQGQTITEGNAELGVVVVQNGTIACSSLQDTCLTGSLLTDPDVTMVDLGGGSISPGFVSYGSPLGLEDITSEPSTNDGFVPDGLVQSVPQILGGDFLLVHAADGLQFGTRNALLAYRSGITSAITAPSHKAFVGGLGVSFSLGALNKLEKNAMIQEITGLHVSIGHFSRPSVSSQVAALRRLLLGPAIGAMGSYFEKVKHGSIPLIVEAHNSDIIATLLILKSEFEMRMRRSLRLTITGASEAHFLAKELADAGVGIILTPARPLPSTWEKRRILPGPPITRETTLSVLLKHGVTVGIGSERAYAARELPFDIAWAAIESGGQISKEEAFGIGSVNIERLLGVERDSAGMDLVATRGGDLLDFGAEVVAIISPEQELVGLLRDD</sequence>